<keyword evidence="3" id="KW-1185">Reference proteome</keyword>
<reference evidence="2 3" key="1">
    <citation type="journal article" date="2018" name="Front. Plant Sci.">
        <title>Red Clover (Trifolium pratense) and Zigzag Clover (T. medium) - A Picture of Genomic Similarities and Differences.</title>
        <authorList>
            <person name="Dluhosova J."/>
            <person name="Istvanek J."/>
            <person name="Nedelnik J."/>
            <person name="Repkova J."/>
        </authorList>
    </citation>
    <scope>NUCLEOTIDE SEQUENCE [LARGE SCALE GENOMIC DNA]</scope>
    <source>
        <strain evidence="3">cv. 10/8</strain>
        <tissue evidence="2">Leaf</tissue>
    </source>
</reference>
<accession>A0A392V3B9</accession>
<sequence length="32" mass="3481">MSSEQLRISMSAMQNPKGKDKLGTGNLSSDLR</sequence>
<protein>
    <submittedName>
        <fullName evidence="2">Uncharacterized protein</fullName>
    </submittedName>
</protein>
<proteinExistence type="predicted"/>
<feature type="region of interest" description="Disordered" evidence="1">
    <location>
        <begin position="1"/>
        <end position="32"/>
    </location>
</feature>
<comment type="caution">
    <text evidence="2">The sequence shown here is derived from an EMBL/GenBank/DDBJ whole genome shotgun (WGS) entry which is preliminary data.</text>
</comment>
<feature type="compositionally biased region" description="Polar residues" evidence="1">
    <location>
        <begin position="1"/>
        <end position="14"/>
    </location>
</feature>
<evidence type="ECO:0000313" key="2">
    <source>
        <dbReference type="EMBL" id="MCI81902.1"/>
    </source>
</evidence>
<dbReference type="AlphaFoldDB" id="A0A392V3B9"/>
<name>A0A392V3B9_9FABA</name>
<feature type="non-terminal residue" evidence="2">
    <location>
        <position position="32"/>
    </location>
</feature>
<dbReference type="EMBL" id="LXQA011030423">
    <property type="protein sequence ID" value="MCI81902.1"/>
    <property type="molecule type" value="Genomic_DNA"/>
</dbReference>
<organism evidence="2 3">
    <name type="scientific">Trifolium medium</name>
    <dbReference type="NCBI Taxonomy" id="97028"/>
    <lineage>
        <taxon>Eukaryota</taxon>
        <taxon>Viridiplantae</taxon>
        <taxon>Streptophyta</taxon>
        <taxon>Embryophyta</taxon>
        <taxon>Tracheophyta</taxon>
        <taxon>Spermatophyta</taxon>
        <taxon>Magnoliopsida</taxon>
        <taxon>eudicotyledons</taxon>
        <taxon>Gunneridae</taxon>
        <taxon>Pentapetalae</taxon>
        <taxon>rosids</taxon>
        <taxon>fabids</taxon>
        <taxon>Fabales</taxon>
        <taxon>Fabaceae</taxon>
        <taxon>Papilionoideae</taxon>
        <taxon>50 kb inversion clade</taxon>
        <taxon>NPAAA clade</taxon>
        <taxon>Hologalegina</taxon>
        <taxon>IRL clade</taxon>
        <taxon>Trifolieae</taxon>
        <taxon>Trifolium</taxon>
    </lineage>
</organism>
<dbReference type="Proteomes" id="UP000265520">
    <property type="component" value="Unassembled WGS sequence"/>
</dbReference>
<evidence type="ECO:0000256" key="1">
    <source>
        <dbReference type="SAM" id="MobiDB-lite"/>
    </source>
</evidence>
<evidence type="ECO:0000313" key="3">
    <source>
        <dbReference type="Proteomes" id="UP000265520"/>
    </source>
</evidence>